<keyword evidence="2" id="KW-0812">Transmembrane</keyword>
<keyword evidence="2" id="KW-0472">Membrane</keyword>
<proteinExistence type="predicted"/>
<keyword evidence="2" id="KW-1133">Transmembrane helix</keyword>
<name>A0A3E0H755_9PSEU</name>
<feature type="compositionally biased region" description="Polar residues" evidence="1">
    <location>
        <begin position="1"/>
        <end position="10"/>
    </location>
</feature>
<feature type="region of interest" description="Disordered" evidence="1">
    <location>
        <begin position="1"/>
        <end position="24"/>
    </location>
</feature>
<evidence type="ECO:0000313" key="4">
    <source>
        <dbReference type="Proteomes" id="UP000256269"/>
    </source>
</evidence>
<reference evidence="3 4" key="1">
    <citation type="submission" date="2018-08" db="EMBL/GenBank/DDBJ databases">
        <title>Genomic Encyclopedia of Archaeal and Bacterial Type Strains, Phase II (KMG-II): from individual species to whole genera.</title>
        <authorList>
            <person name="Goeker M."/>
        </authorList>
    </citation>
    <scope>NUCLEOTIDE SEQUENCE [LARGE SCALE GENOMIC DNA]</scope>
    <source>
        <strain evidence="3 4">DSM 45791</strain>
    </source>
</reference>
<gene>
    <name evidence="3" type="ORF">BCF44_113137</name>
</gene>
<keyword evidence="4" id="KW-1185">Reference proteome</keyword>
<comment type="caution">
    <text evidence="3">The sequence shown here is derived from an EMBL/GenBank/DDBJ whole genome shotgun (WGS) entry which is preliminary data.</text>
</comment>
<dbReference type="Gene3D" id="6.10.140.1430">
    <property type="match status" value="1"/>
</dbReference>
<dbReference type="Proteomes" id="UP000256269">
    <property type="component" value="Unassembled WGS sequence"/>
</dbReference>
<evidence type="ECO:0000256" key="2">
    <source>
        <dbReference type="SAM" id="Phobius"/>
    </source>
</evidence>
<dbReference type="OrthoDB" id="4568798at2"/>
<feature type="compositionally biased region" description="Basic and acidic residues" evidence="1">
    <location>
        <begin position="15"/>
        <end position="24"/>
    </location>
</feature>
<dbReference type="AlphaFoldDB" id="A0A3E0H755"/>
<dbReference type="EMBL" id="QUNO01000013">
    <property type="protein sequence ID" value="REH39282.1"/>
    <property type="molecule type" value="Genomic_DNA"/>
</dbReference>
<protein>
    <submittedName>
        <fullName evidence="3">Uncharacterized protein DUF3618</fullName>
    </submittedName>
</protein>
<organism evidence="3 4">
    <name type="scientific">Kutzneria buriramensis</name>
    <dbReference type="NCBI Taxonomy" id="1045776"/>
    <lineage>
        <taxon>Bacteria</taxon>
        <taxon>Bacillati</taxon>
        <taxon>Actinomycetota</taxon>
        <taxon>Actinomycetes</taxon>
        <taxon>Pseudonocardiales</taxon>
        <taxon>Pseudonocardiaceae</taxon>
        <taxon>Kutzneria</taxon>
    </lineage>
</organism>
<evidence type="ECO:0000256" key="1">
    <source>
        <dbReference type="SAM" id="MobiDB-lite"/>
    </source>
</evidence>
<accession>A0A3E0H755</accession>
<dbReference type="InterPro" id="IPR022062">
    <property type="entry name" value="DUF3618"/>
</dbReference>
<dbReference type="Pfam" id="PF12277">
    <property type="entry name" value="DUF3618"/>
    <property type="match status" value="1"/>
</dbReference>
<sequence length="145" mass="16154">MGGKSTSNKPADQVAELREHAERTREALGETMQELSDKLDVQGRAQEGVRLGVEKVHQAGELAADKAHQATEQVTRMAHEATAQVRDAATRTFEQAEQKIDDLPEPVREPARQTVAVVRQRPALVFLTLAGLVVLWRLLSRRQRD</sequence>
<evidence type="ECO:0000313" key="3">
    <source>
        <dbReference type="EMBL" id="REH39282.1"/>
    </source>
</evidence>
<feature type="transmembrane region" description="Helical" evidence="2">
    <location>
        <begin position="122"/>
        <end position="139"/>
    </location>
</feature>
<dbReference type="RefSeq" id="WP_116178624.1">
    <property type="nucleotide sequence ID" value="NZ_CP144375.1"/>
</dbReference>